<reference evidence="1 2" key="1">
    <citation type="submission" date="2019-11" db="EMBL/GenBank/DDBJ databases">
        <authorList>
            <person name="Zheng R.K."/>
            <person name="Sun C.M."/>
        </authorList>
    </citation>
    <scope>NUCLEOTIDE SEQUENCE [LARGE SCALE GENOMIC DNA]</scope>
    <source>
        <strain evidence="1 2">WC007</strain>
    </source>
</reference>
<dbReference type="RefSeq" id="WP_158867636.1">
    <property type="nucleotide sequence ID" value="NZ_CP046401.1"/>
</dbReference>
<sequence length="384" mass="43893">MKNKITTLAVILFVLAGCRQSGTQDDLVSIDPTATYPEKELILQDFMDVEYIPLETNDEFVTQGVVMAIGKQFILTKNWSNDGNIFVFDRKTGKALRKINRMGKGPEEYGHLTDIVLDEENNQLFINCFSTKKILVYDLFGNFKRSFNHAENIRYVNVFNYDTDNLICYNELTLYKDGENKGNDSFHMIISKQDGSVTRNISIPFDVIKTPAVQEGDGFAATFVPPLIPYQNNWLLVETSSDTVYNYISKEDKLIPFLVKKTTTNPEIFLTMGTLTDRFYFMKTVKRIFDFTTGRGFPVNNLMYDRQENAVFKPAVLNGDFIKRKTADMTSHPLNSEIAAFQNLEAFQLAEAYKNDKLKGKLKEIAAGLNEESNPVIMLMKYKK</sequence>
<organism evidence="1 2">
    <name type="scientific">Maribellus comscasis</name>
    <dbReference type="NCBI Taxonomy" id="2681766"/>
    <lineage>
        <taxon>Bacteria</taxon>
        <taxon>Pseudomonadati</taxon>
        <taxon>Bacteroidota</taxon>
        <taxon>Bacteroidia</taxon>
        <taxon>Marinilabiliales</taxon>
        <taxon>Prolixibacteraceae</taxon>
        <taxon>Maribellus</taxon>
    </lineage>
</organism>
<dbReference type="Gene3D" id="2.120.10.30">
    <property type="entry name" value="TolB, C-terminal domain"/>
    <property type="match status" value="1"/>
</dbReference>
<gene>
    <name evidence="1" type="ORF">GM418_14810</name>
</gene>
<dbReference type="InterPro" id="IPR011044">
    <property type="entry name" value="Quino_amine_DH_bsu"/>
</dbReference>
<protein>
    <submittedName>
        <fullName evidence="1">6-bladed beta-propeller</fullName>
    </submittedName>
</protein>
<accession>A0A6I6K4H6</accession>
<dbReference type="KEGG" id="mcos:GM418_14810"/>
<name>A0A6I6K4H6_9BACT</name>
<proteinExistence type="predicted"/>
<evidence type="ECO:0000313" key="1">
    <source>
        <dbReference type="EMBL" id="QGY44894.1"/>
    </source>
</evidence>
<dbReference type="AlphaFoldDB" id="A0A6I6K4H6"/>
<dbReference type="SUPFAM" id="SSF50969">
    <property type="entry name" value="YVTN repeat-like/Quinoprotein amine dehydrogenase"/>
    <property type="match status" value="1"/>
</dbReference>
<dbReference type="EMBL" id="CP046401">
    <property type="protein sequence ID" value="QGY44894.1"/>
    <property type="molecule type" value="Genomic_DNA"/>
</dbReference>
<dbReference type="InterPro" id="IPR011042">
    <property type="entry name" value="6-blade_b-propeller_TolB-like"/>
</dbReference>
<dbReference type="Proteomes" id="UP000428260">
    <property type="component" value="Chromosome"/>
</dbReference>
<dbReference type="Pfam" id="PF17170">
    <property type="entry name" value="DUF5128"/>
    <property type="match status" value="1"/>
</dbReference>
<dbReference type="PROSITE" id="PS51257">
    <property type="entry name" value="PROKAR_LIPOPROTEIN"/>
    <property type="match status" value="1"/>
</dbReference>
<keyword evidence="2" id="KW-1185">Reference proteome</keyword>
<evidence type="ECO:0000313" key="2">
    <source>
        <dbReference type="Proteomes" id="UP000428260"/>
    </source>
</evidence>